<dbReference type="PANTHER" id="PTHR45769:SF3">
    <property type="entry name" value="ADENOSINE KINASE"/>
    <property type="match status" value="1"/>
</dbReference>
<comment type="pathway">
    <text evidence="2">Purine metabolism; AMP biosynthesis via salvage pathway; AMP from adenosine: step 1/1.</text>
</comment>
<keyword evidence="5" id="KW-0808">Transferase</keyword>
<evidence type="ECO:0000256" key="7">
    <source>
        <dbReference type="ARBA" id="ARBA00022741"/>
    </source>
</evidence>
<evidence type="ECO:0000256" key="10">
    <source>
        <dbReference type="ARBA" id="ARBA00022842"/>
    </source>
</evidence>
<name>A0AAD5UAJ4_9FUNG</name>
<proteinExistence type="inferred from homology"/>
<accession>A0AAD5UAJ4</accession>
<evidence type="ECO:0000256" key="12">
    <source>
        <dbReference type="SAM" id="MobiDB-lite"/>
    </source>
</evidence>
<dbReference type="InterPro" id="IPR011611">
    <property type="entry name" value="PfkB_dom"/>
</dbReference>
<keyword evidence="7" id="KW-0547">Nucleotide-binding</keyword>
<dbReference type="SUPFAM" id="SSF46934">
    <property type="entry name" value="UBA-like"/>
    <property type="match status" value="2"/>
</dbReference>
<dbReference type="EMBL" id="JADGKB010000147">
    <property type="protein sequence ID" value="KAJ3252284.1"/>
    <property type="molecule type" value="Genomic_DNA"/>
</dbReference>
<dbReference type="GO" id="GO:0005524">
    <property type="term" value="F:ATP binding"/>
    <property type="evidence" value="ECO:0007669"/>
    <property type="project" value="UniProtKB-KW"/>
</dbReference>
<evidence type="ECO:0000256" key="2">
    <source>
        <dbReference type="ARBA" id="ARBA00004801"/>
    </source>
</evidence>
<dbReference type="Proteomes" id="UP001210925">
    <property type="component" value="Unassembled WGS sequence"/>
</dbReference>
<dbReference type="InterPro" id="IPR015940">
    <property type="entry name" value="UBA"/>
</dbReference>
<dbReference type="PANTHER" id="PTHR45769">
    <property type="entry name" value="ADENOSINE KINASE"/>
    <property type="match status" value="1"/>
</dbReference>
<evidence type="ECO:0000256" key="8">
    <source>
        <dbReference type="ARBA" id="ARBA00022777"/>
    </source>
</evidence>
<comment type="caution">
    <text evidence="14">The sequence shown here is derived from an EMBL/GenBank/DDBJ whole genome shotgun (WGS) entry which is preliminary data.</text>
</comment>
<evidence type="ECO:0000256" key="11">
    <source>
        <dbReference type="PIRSR" id="PIRSR601805-1"/>
    </source>
</evidence>
<dbReference type="Gene3D" id="3.30.1110.10">
    <property type="match status" value="1"/>
</dbReference>
<evidence type="ECO:0000313" key="14">
    <source>
        <dbReference type="EMBL" id="KAJ3252284.1"/>
    </source>
</evidence>
<protein>
    <recommendedName>
        <fullName evidence="4">adenosine kinase</fullName>
        <ecNumber evidence="4">2.7.1.20</ecNumber>
    </recommendedName>
</protein>
<evidence type="ECO:0000313" key="15">
    <source>
        <dbReference type="Proteomes" id="UP001210925"/>
    </source>
</evidence>
<dbReference type="FunFam" id="3.30.1110.10:FF:000001">
    <property type="entry name" value="Adenosine kinase a"/>
    <property type="match status" value="1"/>
</dbReference>
<comment type="similarity">
    <text evidence="3">Belongs to the carbohydrate kinase PfkB family.</text>
</comment>
<dbReference type="SMART" id="SM00165">
    <property type="entry name" value="UBA"/>
    <property type="match status" value="2"/>
</dbReference>
<dbReference type="Gene3D" id="1.10.8.10">
    <property type="entry name" value="DNA helicase RuvA subunit, C-terminal domain"/>
    <property type="match status" value="1"/>
</dbReference>
<dbReference type="GO" id="GO:0004001">
    <property type="term" value="F:adenosine kinase activity"/>
    <property type="evidence" value="ECO:0007669"/>
    <property type="project" value="UniProtKB-EC"/>
</dbReference>
<dbReference type="Gene3D" id="3.40.1190.20">
    <property type="match status" value="1"/>
</dbReference>
<keyword evidence="6" id="KW-0660">Purine salvage</keyword>
<sequence length="546" mass="60249">MTQEWEGQLKQLAIMGFTDVELNKRALYRTGGQFQAAIEFITNPSLLDQEPEPPKATTSSYRPTLPERPPVQPDLPEYIFPKLDADRAEKVLAIASMGFDDEGKIRHALTLSNWDLENAVTKLMDENDSLSSMFSGQKTGNIQQIAPKPIELPTVNHSFGTPQNWTNSFQQQNSNRNANPFTTQTTPVFNNSRSTVNNQTAQNRKMTTQQYLLFGIENPLLDISAVVKPELLEKYNLKSNDAILAEDKHKPLYEELVRDYDVVYIAGGAAQNTMRGAQYLLPPKSVVYVGAVGKDANCEILKKTAAKDGIHTEYQVTDLPTGRCAVLITGVHRSMVTDLQAANAFSIEHLEKKEVWDLVLGAKYFYVGGYFLTVSPPSAMKIAKHALDTDKVFTLNLSAPFISQFFKQPLEEILPYVDVLFGNEAEAEALSVAFGFGTTDVKEIAIKATALPKKGSRSRLVVFTQGAHDTVVAYEGSVTTYPILKIDPKDIVDCNGAGDAFVGGFLSQYVEGHSIARSIAGGHYLAHVVIQRTGPSYPDTPHTFTF</sequence>
<dbReference type="CDD" id="cd01168">
    <property type="entry name" value="adenosine_kinase"/>
    <property type="match status" value="1"/>
</dbReference>
<dbReference type="SUPFAM" id="SSF53613">
    <property type="entry name" value="Ribokinase-like"/>
    <property type="match status" value="1"/>
</dbReference>
<dbReference type="GO" id="GO:0005829">
    <property type="term" value="C:cytosol"/>
    <property type="evidence" value="ECO:0007669"/>
    <property type="project" value="TreeGrafter"/>
</dbReference>
<evidence type="ECO:0000256" key="5">
    <source>
        <dbReference type="ARBA" id="ARBA00022679"/>
    </source>
</evidence>
<feature type="domain" description="UBA" evidence="13">
    <location>
        <begin position="1"/>
        <end position="44"/>
    </location>
</feature>
<evidence type="ECO:0000256" key="3">
    <source>
        <dbReference type="ARBA" id="ARBA00010688"/>
    </source>
</evidence>
<reference evidence="14" key="1">
    <citation type="submission" date="2020-05" db="EMBL/GenBank/DDBJ databases">
        <title>Phylogenomic resolution of chytrid fungi.</title>
        <authorList>
            <person name="Stajich J.E."/>
            <person name="Amses K."/>
            <person name="Simmons R."/>
            <person name="Seto K."/>
            <person name="Myers J."/>
            <person name="Bonds A."/>
            <person name="Quandt C.A."/>
            <person name="Barry K."/>
            <person name="Liu P."/>
            <person name="Grigoriev I."/>
            <person name="Longcore J.E."/>
            <person name="James T.Y."/>
        </authorList>
    </citation>
    <scope>NUCLEOTIDE SEQUENCE</scope>
    <source>
        <strain evidence="14">PLAUS21</strain>
    </source>
</reference>
<keyword evidence="9" id="KW-0067">ATP-binding</keyword>
<dbReference type="EC" id="2.7.1.20" evidence="4"/>
<keyword evidence="10" id="KW-0460">Magnesium</keyword>
<dbReference type="FunFam" id="3.40.1190.20:FF:000014">
    <property type="entry name" value="ADO1p Adenosine kinase"/>
    <property type="match status" value="1"/>
</dbReference>
<dbReference type="PROSITE" id="PS50030">
    <property type="entry name" value="UBA"/>
    <property type="match status" value="2"/>
</dbReference>
<evidence type="ECO:0000256" key="6">
    <source>
        <dbReference type="ARBA" id="ARBA00022726"/>
    </source>
</evidence>
<dbReference type="AlphaFoldDB" id="A0AAD5UAJ4"/>
<dbReference type="GO" id="GO:0006166">
    <property type="term" value="P:purine ribonucleoside salvage"/>
    <property type="evidence" value="ECO:0007669"/>
    <property type="project" value="UniProtKB-KW"/>
</dbReference>
<dbReference type="GO" id="GO:0006144">
    <property type="term" value="P:purine nucleobase metabolic process"/>
    <property type="evidence" value="ECO:0007669"/>
    <property type="project" value="TreeGrafter"/>
</dbReference>
<comment type="cofactor">
    <cofactor evidence="1">
        <name>Mg(2+)</name>
        <dbReference type="ChEBI" id="CHEBI:18420"/>
    </cofactor>
</comment>
<dbReference type="PRINTS" id="PR00989">
    <property type="entry name" value="ADENOKINASE"/>
</dbReference>
<organism evidence="14 15">
    <name type="scientific">Boothiomyces macroporosus</name>
    <dbReference type="NCBI Taxonomy" id="261099"/>
    <lineage>
        <taxon>Eukaryota</taxon>
        <taxon>Fungi</taxon>
        <taxon>Fungi incertae sedis</taxon>
        <taxon>Chytridiomycota</taxon>
        <taxon>Chytridiomycota incertae sedis</taxon>
        <taxon>Chytridiomycetes</taxon>
        <taxon>Rhizophydiales</taxon>
        <taxon>Terramycetaceae</taxon>
        <taxon>Boothiomyces</taxon>
    </lineage>
</organism>
<feature type="region of interest" description="Disordered" evidence="12">
    <location>
        <begin position="45"/>
        <end position="74"/>
    </location>
</feature>
<evidence type="ECO:0000256" key="9">
    <source>
        <dbReference type="ARBA" id="ARBA00022840"/>
    </source>
</evidence>
<keyword evidence="15" id="KW-1185">Reference proteome</keyword>
<dbReference type="Pfam" id="PF00294">
    <property type="entry name" value="PfkB"/>
    <property type="match status" value="1"/>
</dbReference>
<dbReference type="GO" id="GO:0005634">
    <property type="term" value="C:nucleus"/>
    <property type="evidence" value="ECO:0007669"/>
    <property type="project" value="TreeGrafter"/>
</dbReference>
<dbReference type="InterPro" id="IPR029056">
    <property type="entry name" value="Ribokinase-like"/>
</dbReference>
<gene>
    <name evidence="14" type="ORF">HK103_001654</name>
</gene>
<evidence type="ECO:0000256" key="1">
    <source>
        <dbReference type="ARBA" id="ARBA00001946"/>
    </source>
</evidence>
<dbReference type="InterPro" id="IPR001805">
    <property type="entry name" value="Adenokinase"/>
</dbReference>
<feature type="domain" description="UBA" evidence="13">
    <location>
        <begin position="82"/>
        <end position="126"/>
    </location>
</feature>
<dbReference type="InterPro" id="IPR009060">
    <property type="entry name" value="UBA-like_sf"/>
</dbReference>
<evidence type="ECO:0000256" key="4">
    <source>
        <dbReference type="ARBA" id="ARBA00012119"/>
    </source>
</evidence>
<evidence type="ECO:0000259" key="13">
    <source>
        <dbReference type="PROSITE" id="PS50030"/>
    </source>
</evidence>
<feature type="active site" description="Proton acceptor" evidence="11">
    <location>
        <position position="499"/>
    </location>
</feature>
<keyword evidence="8" id="KW-0418">Kinase</keyword>